<comment type="caution">
    <text evidence="6">The sequence shown here is derived from an EMBL/GenBank/DDBJ whole genome shotgun (WGS) entry which is preliminary data.</text>
</comment>
<proteinExistence type="inferred from homology"/>
<dbReference type="EC" id="1.1.1.157" evidence="6"/>
<dbReference type="InterPro" id="IPR013328">
    <property type="entry name" value="6PGD_dom2"/>
</dbReference>
<dbReference type="Pfam" id="PF02737">
    <property type="entry name" value="3HCDH_N"/>
    <property type="match status" value="1"/>
</dbReference>
<reference evidence="6 7" key="1">
    <citation type="submission" date="2023-07" db="EMBL/GenBank/DDBJ databases">
        <title>Sorghum-associated microbial communities from plants grown in Nebraska, USA.</title>
        <authorList>
            <person name="Schachtman D."/>
        </authorList>
    </citation>
    <scope>NUCLEOTIDE SEQUENCE [LARGE SCALE GENOMIC DNA]</scope>
    <source>
        <strain evidence="6 7">CC222</strain>
    </source>
</reference>
<dbReference type="PANTHER" id="PTHR48075">
    <property type="entry name" value="3-HYDROXYACYL-COA DEHYDROGENASE FAMILY PROTEIN"/>
    <property type="match status" value="1"/>
</dbReference>
<dbReference type="InterPro" id="IPR008927">
    <property type="entry name" value="6-PGluconate_DH-like_C_sf"/>
</dbReference>
<comment type="similarity">
    <text evidence="2">Belongs to the 3-hydroxyacyl-CoA dehydrogenase family.</text>
</comment>
<dbReference type="SUPFAM" id="SSF48179">
    <property type="entry name" value="6-phosphogluconate dehydrogenase C-terminal domain-like"/>
    <property type="match status" value="1"/>
</dbReference>
<dbReference type="SUPFAM" id="SSF51735">
    <property type="entry name" value="NAD(P)-binding Rossmann-fold domains"/>
    <property type="match status" value="1"/>
</dbReference>
<evidence type="ECO:0000313" key="7">
    <source>
        <dbReference type="Proteomes" id="UP001226577"/>
    </source>
</evidence>
<evidence type="ECO:0000313" key="6">
    <source>
        <dbReference type="EMBL" id="MDP9889988.1"/>
    </source>
</evidence>
<dbReference type="Proteomes" id="UP001226577">
    <property type="component" value="Unassembled WGS sequence"/>
</dbReference>
<dbReference type="PIRSF" id="PIRSF000105">
    <property type="entry name" value="HCDH"/>
    <property type="match status" value="1"/>
</dbReference>
<dbReference type="GO" id="GO:0008691">
    <property type="term" value="F:3-hydroxybutyryl-CoA dehydrogenase activity"/>
    <property type="evidence" value="ECO:0007669"/>
    <property type="project" value="UniProtKB-EC"/>
</dbReference>
<evidence type="ECO:0000256" key="3">
    <source>
        <dbReference type="ARBA" id="ARBA00023002"/>
    </source>
</evidence>
<evidence type="ECO:0000256" key="1">
    <source>
        <dbReference type="ARBA" id="ARBA00005086"/>
    </source>
</evidence>
<gene>
    <name evidence="6" type="ORF">J2X98_003600</name>
</gene>
<dbReference type="Gene3D" id="1.10.1040.10">
    <property type="entry name" value="N-(1-d-carboxylethyl)-l-norvaline Dehydrogenase, domain 2"/>
    <property type="match status" value="1"/>
</dbReference>
<dbReference type="RefSeq" id="WP_307310847.1">
    <property type="nucleotide sequence ID" value="NZ_JAUSRE010000021.1"/>
</dbReference>
<dbReference type="InterPro" id="IPR022694">
    <property type="entry name" value="3-OHacyl-CoA_DH"/>
</dbReference>
<feature type="domain" description="3-hydroxyacyl-CoA dehydrogenase NAD binding" evidence="5">
    <location>
        <begin position="20"/>
        <end position="196"/>
    </location>
</feature>
<comment type="pathway">
    <text evidence="1">Lipid metabolism; butanoate metabolism.</text>
</comment>
<evidence type="ECO:0000259" key="5">
    <source>
        <dbReference type="Pfam" id="PF02737"/>
    </source>
</evidence>
<evidence type="ECO:0000259" key="4">
    <source>
        <dbReference type="Pfam" id="PF00725"/>
    </source>
</evidence>
<dbReference type="InterPro" id="IPR006108">
    <property type="entry name" value="3HC_DH_C"/>
</dbReference>
<organism evidence="6 7">
    <name type="scientific">Pseudarthrobacter enclensis</name>
    <dbReference type="NCBI Taxonomy" id="993070"/>
    <lineage>
        <taxon>Bacteria</taxon>
        <taxon>Bacillati</taxon>
        <taxon>Actinomycetota</taxon>
        <taxon>Actinomycetes</taxon>
        <taxon>Micrococcales</taxon>
        <taxon>Micrococcaceae</taxon>
        <taxon>Pseudarthrobacter</taxon>
    </lineage>
</organism>
<sequence length="295" mass="31620">MNNPMAAGRPGLPSSFPARVGVLGGGRMGAGIAHGFLVSGAEVVVVERDEASAQTARERVEASAAKTIERDPGGGNLDEMLSRLRVSVDYQEFAERQLVVEAVPEDWALKVAALRKVEDHIRPGTVLASNTSSLSVSGLAEELARPQDFLGLHFFNPVPASALIEVVIGKQTRPELIEQARGWVQELGKTAVVVNDAPGFASSRLGVAIALEAMRMVEEGVASAEDIDNAMVLGYKHPTGPLRTTDIVGLDVRLGIATYLHETLGERFAPPQILRDKVARGEHGRKTGRGFFDWN</sequence>
<feature type="domain" description="3-hydroxyacyl-CoA dehydrogenase C-terminal" evidence="4">
    <location>
        <begin position="199"/>
        <end position="294"/>
    </location>
</feature>
<dbReference type="Gene3D" id="3.40.50.720">
    <property type="entry name" value="NAD(P)-binding Rossmann-like Domain"/>
    <property type="match status" value="1"/>
</dbReference>
<dbReference type="EMBL" id="JAUSRE010000021">
    <property type="protein sequence ID" value="MDP9889988.1"/>
    <property type="molecule type" value="Genomic_DNA"/>
</dbReference>
<name>A0ABT9RZB5_9MICC</name>
<keyword evidence="7" id="KW-1185">Reference proteome</keyword>
<dbReference type="InterPro" id="IPR036291">
    <property type="entry name" value="NAD(P)-bd_dom_sf"/>
</dbReference>
<dbReference type="InterPro" id="IPR006176">
    <property type="entry name" value="3-OHacyl-CoA_DH_NAD-bd"/>
</dbReference>
<evidence type="ECO:0000256" key="2">
    <source>
        <dbReference type="ARBA" id="ARBA00009463"/>
    </source>
</evidence>
<protein>
    <submittedName>
        <fullName evidence="6">3-hydroxybutyryl-CoA dehydrogenase</fullName>
        <ecNumber evidence="6">1.1.1.157</ecNumber>
    </submittedName>
</protein>
<accession>A0ABT9RZB5</accession>
<dbReference type="Pfam" id="PF00725">
    <property type="entry name" value="3HCDH"/>
    <property type="match status" value="1"/>
</dbReference>
<keyword evidence="3 6" id="KW-0560">Oxidoreductase</keyword>
<dbReference type="PANTHER" id="PTHR48075:SF5">
    <property type="entry name" value="3-HYDROXYBUTYRYL-COA DEHYDROGENASE"/>
    <property type="match status" value="1"/>
</dbReference>